<name>A0AAX6MDP0_9PEZI</name>
<feature type="signal peptide" evidence="1">
    <location>
        <begin position="1"/>
        <end position="18"/>
    </location>
</feature>
<dbReference type="InterPro" id="IPR021851">
    <property type="entry name" value="DUF3455"/>
</dbReference>
<dbReference type="PANTHER" id="PTHR35567">
    <property type="entry name" value="MALATE DEHYDROGENASE (AFU_ORTHOLOGUE AFUA_2G13800)"/>
    <property type="match status" value="1"/>
</dbReference>
<comment type="caution">
    <text evidence="2">The sequence shown here is derived from an EMBL/GenBank/DDBJ whole genome shotgun (WGS) entry which is preliminary data.</text>
</comment>
<dbReference type="AlphaFoldDB" id="A0AAX6MDP0"/>
<evidence type="ECO:0000313" key="3">
    <source>
        <dbReference type="Proteomes" id="UP001369815"/>
    </source>
</evidence>
<evidence type="ECO:0008006" key="4">
    <source>
        <dbReference type="Google" id="ProtNLM"/>
    </source>
</evidence>
<keyword evidence="3" id="KW-1185">Reference proteome</keyword>
<evidence type="ECO:0000256" key="1">
    <source>
        <dbReference type="SAM" id="SignalP"/>
    </source>
</evidence>
<organism evidence="2 3">
    <name type="scientific">Daldinia eschscholtzii</name>
    <dbReference type="NCBI Taxonomy" id="292717"/>
    <lineage>
        <taxon>Eukaryota</taxon>
        <taxon>Fungi</taxon>
        <taxon>Dikarya</taxon>
        <taxon>Ascomycota</taxon>
        <taxon>Pezizomycotina</taxon>
        <taxon>Sordariomycetes</taxon>
        <taxon>Xylariomycetidae</taxon>
        <taxon>Xylariales</taxon>
        <taxon>Hypoxylaceae</taxon>
        <taxon>Daldinia</taxon>
    </lineage>
</organism>
<gene>
    <name evidence="2" type="ORF">Daesc_007107</name>
</gene>
<protein>
    <recommendedName>
        <fullName evidence="4">Malate dehydrogenase</fullName>
    </recommendedName>
</protein>
<dbReference type="Pfam" id="PF11937">
    <property type="entry name" value="DUF3455"/>
    <property type="match status" value="1"/>
</dbReference>
<dbReference type="PANTHER" id="PTHR35567:SF3">
    <property type="entry name" value="MALATE DEHYDROGENASE"/>
    <property type="match status" value="1"/>
</dbReference>
<reference evidence="2 3" key="1">
    <citation type="journal article" date="2024" name="Front Chem Biol">
        <title>Unveiling the potential of Daldinia eschscholtzii MFLUCC 19-0629 through bioactivity and bioinformatics studies for enhanced sustainable agriculture production.</title>
        <authorList>
            <person name="Brooks S."/>
            <person name="Weaver J.A."/>
            <person name="Klomchit A."/>
            <person name="Alharthi S.A."/>
            <person name="Onlamun T."/>
            <person name="Nurani R."/>
            <person name="Vong T.K."/>
            <person name="Alberti F."/>
            <person name="Greco C."/>
        </authorList>
    </citation>
    <scope>NUCLEOTIDE SEQUENCE [LARGE SCALE GENOMIC DNA]</scope>
    <source>
        <strain evidence="2">MFLUCC 19-0629</strain>
    </source>
</reference>
<keyword evidence="1" id="KW-0732">Signal</keyword>
<feature type="chain" id="PRO_5043735770" description="Malate dehydrogenase" evidence="1">
    <location>
        <begin position="19"/>
        <end position="229"/>
    </location>
</feature>
<dbReference type="Proteomes" id="UP001369815">
    <property type="component" value="Unassembled WGS sequence"/>
</dbReference>
<proteinExistence type="predicted"/>
<accession>A0AAX6MDP0</accession>
<dbReference type="EMBL" id="JBANMG010000007">
    <property type="protein sequence ID" value="KAK6950583.1"/>
    <property type="molecule type" value="Genomic_DNA"/>
</dbReference>
<evidence type="ECO:0000313" key="2">
    <source>
        <dbReference type="EMBL" id="KAK6950583.1"/>
    </source>
</evidence>
<sequence length="229" mass="23603">MHPQSLIVIISTLPLASASPLRPGTQLAGPDSAILKHILVGHGIQNYTCSAAGATAASLGALAVVWEITALYPGTSASSLSADDFNVFASTVLRTTDMPVNLATNGEEDNPFPAPADLTVKGVSSPLKFLGHHFFDTANTPTFDLSGANDGELFKGKKDAGVPAPSDADKGADPATGAVDWLRLSDKGTSTGISLVYRVLTAGGNPEACTDAGQTQSVPYAAQYWIYAN</sequence>